<dbReference type="GO" id="GO:1990228">
    <property type="term" value="C:sulfurtransferase complex"/>
    <property type="evidence" value="ECO:0007669"/>
    <property type="project" value="TreeGrafter"/>
</dbReference>
<dbReference type="NCBIfam" id="TIGR03011">
    <property type="entry name" value="sulf_tusB_dsrH"/>
    <property type="match status" value="1"/>
</dbReference>
<dbReference type="SUPFAM" id="SSF75169">
    <property type="entry name" value="DsrEFH-like"/>
    <property type="match status" value="1"/>
</dbReference>
<dbReference type="AlphaFoldDB" id="A0A1M5NMP0"/>
<keyword evidence="2" id="KW-1185">Reference proteome</keyword>
<name>A0A1M5NMP0_9GAMM</name>
<evidence type="ECO:0000313" key="2">
    <source>
        <dbReference type="Proteomes" id="UP000184268"/>
    </source>
</evidence>
<accession>A0A1M5NMP0</accession>
<dbReference type="STRING" id="299255.SAMN02745129_1112"/>
<dbReference type="Pfam" id="PF04077">
    <property type="entry name" value="DsrH"/>
    <property type="match status" value="1"/>
</dbReference>
<dbReference type="PANTHER" id="PTHR37526">
    <property type="entry name" value="PROTEIN TUSB"/>
    <property type="match status" value="1"/>
</dbReference>
<dbReference type="Gene3D" id="3.40.1260.10">
    <property type="entry name" value="DsrEFH-like"/>
    <property type="match status" value="1"/>
</dbReference>
<dbReference type="OrthoDB" id="9795117at2"/>
<organism evidence="1 2">
    <name type="scientific">Ferrimonas marina</name>
    <dbReference type="NCBI Taxonomy" id="299255"/>
    <lineage>
        <taxon>Bacteria</taxon>
        <taxon>Pseudomonadati</taxon>
        <taxon>Pseudomonadota</taxon>
        <taxon>Gammaproteobacteria</taxon>
        <taxon>Alteromonadales</taxon>
        <taxon>Ferrimonadaceae</taxon>
        <taxon>Ferrimonas</taxon>
    </lineage>
</organism>
<protein>
    <submittedName>
        <fullName evidence="1">tRNA 2-thiouridine synthesizing protein B</fullName>
    </submittedName>
</protein>
<gene>
    <name evidence="1" type="ORF">SAMN02745129_1112</name>
</gene>
<sequence length="93" mass="10309">MTTLNTLSRACTSPAALADTLRYLNDGDTLLLIQDAVVMASQSRFASELKRFRLVVLAPDLQARGLSVPEQTEQVDYAGFVQLSLQHQNQVTW</sequence>
<dbReference type="InterPro" id="IPR007215">
    <property type="entry name" value="Sulphur_relay_TusB/DsrH"/>
</dbReference>
<proteinExistence type="predicted"/>
<dbReference type="Proteomes" id="UP000184268">
    <property type="component" value="Unassembled WGS sequence"/>
</dbReference>
<dbReference type="PANTHER" id="PTHR37526:SF1">
    <property type="entry name" value="PROTEIN TUSB"/>
    <property type="match status" value="1"/>
</dbReference>
<dbReference type="GO" id="GO:0002143">
    <property type="term" value="P:tRNA wobble position uridine thiolation"/>
    <property type="evidence" value="ECO:0007669"/>
    <property type="project" value="InterPro"/>
</dbReference>
<dbReference type="EMBL" id="FQXG01000001">
    <property type="protein sequence ID" value="SHG90685.1"/>
    <property type="molecule type" value="Genomic_DNA"/>
</dbReference>
<evidence type="ECO:0000313" key="1">
    <source>
        <dbReference type="EMBL" id="SHG90685.1"/>
    </source>
</evidence>
<reference evidence="1 2" key="1">
    <citation type="submission" date="2016-11" db="EMBL/GenBank/DDBJ databases">
        <authorList>
            <person name="Jaros S."/>
            <person name="Januszkiewicz K."/>
            <person name="Wedrychowicz H."/>
        </authorList>
    </citation>
    <scope>NUCLEOTIDE SEQUENCE [LARGE SCALE GENOMIC DNA]</scope>
    <source>
        <strain evidence="1 2">DSM 16917</strain>
    </source>
</reference>
<dbReference type="RefSeq" id="WP_067658195.1">
    <property type="nucleotide sequence ID" value="NZ_FQXG01000001.1"/>
</dbReference>
<dbReference type="InterPro" id="IPR027396">
    <property type="entry name" value="DsrEFH-like"/>
</dbReference>